<dbReference type="KEGG" id="mgg:MPLG2_3942"/>
<dbReference type="Pfam" id="PF13377">
    <property type="entry name" value="Peripla_BP_3"/>
    <property type="match status" value="1"/>
</dbReference>
<dbReference type="CDD" id="cd01392">
    <property type="entry name" value="HTH_LacI"/>
    <property type="match status" value="1"/>
</dbReference>
<dbReference type="EMBL" id="LT985188">
    <property type="protein sequence ID" value="SPD88972.1"/>
    <property type="molecule type" value="Genomic_DNA"/>
</dbReference>
<dbReference type="InterPro" id="IPR046335">
    <property type="entry name" value="LacI/GalR-like_sensor"/>
</dbReference>
<dbReference type="CDD" id="cd06279">
    <property type="entry name" value="PBP1_LacI-like"/>
    <property type="match status" value="1"/>
</dbReference>
<feature type="domain" description="HTH lacI-type" evidence="4">
    <location>
        <begin position="9"/>
        <end position="64"/>
    </location>
</feature>
<keyword evidence="2" id="KW-0238">DNA-binding</keyword>
<dbReference type="SUPFAM" id="SSF47413">
    <property type="entry name" value="lambda repressor-like DNA-binding domains"/>
    <property type="match status" value="1"/>
</dbReference>
<dbReference type="PANTHER" id="PTHR30146">
    <property type="entry name" value="LACI-RELATED TRANSCRIPTIONAL REPRESSOR"/>
    <property type="match status" value="1"/>
</dbReference>
<dbReference type="SMART" id="SM00354">
    <property type="entry name" value="HTH_LACI"/>
    <property type="match status" value="1"/>
</dbReference>
<accession>A0A2N9JMZ4</accession>
<evidence type="ECO:0000256" key="2">
    <source>
        <dbReference type="ARBA" id="ARBA00023125"/>
    </source>
</evidence>
<dbReference type="InterPro" id="IPR000843">
    <property type="entry name" value="HTH_LacI"/>
</dbReference>
<name>A0A2N9JMZ4_9ACTN</name>
<dbReference type="PANTHER" id="PTHR30146:SF138">
    <property type="entry name" value="TRANSCRIPTIONAL REGULATORY PROTEIN"/>
    <property type="match status" value="1"/>
</dbReference>
<sequence>MGHHGSNPVTMKTLAQSLGVSVTTVSNAYSKPDRLSDELRQQIFAKAKELGYCGPSAAGRALRSGKSGICGFVFGSHLSAAFSDPYTVMFMAGLGEALEEYEASVLLLRSEGGDDESLQRAPVDAVVSGAQIANHPGFERLAGRGVRVVGTTPGSEGDWVGIDDRFAGRLIGQHLARLGHRRVAVVVPWGLSSSGERLDVELAADGQLPPEFGRYDGGFTQNRVAGLREAMPEASIRVLTAGHNVRESGRTAGAYVLDVQDRPTAIVALSDVLALGVWDAAQQRGLTPGHEVSIAGFDDLPDAAFVGLTSVHQPIVEKGRLAGRLAMDPDYPERQILLPIELKVRSSTGPAPITTR</sequence>
<dbReference type="Pfam" id="PF00356">
    <property type="entry name" value="LacI"/>
    <property type="match status" value="1"/>
</dbReference>
<organism evidence="5 6">
    <name type="scientific">Micropruina glycogenica</name>
    <dbReference type="NCBI Taxonomy" id="75385"/>
    <lineage>
        <taxon>Bacteria</taxon>
        <taxon>Bacillati</taxon>
        <taxon>Actinomycetota</taxon>
        <taxon>Actinomycetes</taxon>
        <taxon>Propionibacteriales</taxon>
        <taxon>Nocardioidaceae</taxon>
        <taxon>Micropruina</taxon>
    </lineage>
</organism>
<dbReference type="RefSeq" id="WP_105187360.1">
    <property type="nucleotide sequence ID" value="NZ_BAAAGO010000016.1"/>
</dbReference>
<dbReference type="OrthoDB" id="3430936at2"/>
<protein>
    <submittedName>
        <fullName evidence="5">Transcriptional regulator, LacI family</fullName>
    </submittedName>
</protein>
<dbReference type="Gene3D" id="3.40.50.2300">
    <property type="match status" value="3"/>
</dbReference>
<dbReference type="InterPro" id="IPR028082">
    <property type="entry name" value="Peripla_BP_I"/>
</dbReference>
<proteinExistence type="predicted"/>
<dbReference type="Gene3D" id="1.10.260.40">
    <property type="entry name" value="lambda repressor-like DNA-binding domains"/>
    <property type="match status" value="1"/>
</dbReference>
<dbReference type="Proteomes" id="UP000238164">
    <property type="component" value="Chromosome 1"/>
</dbReference>
<dbReference type="GO" id="GO:0003700">
    <property type="term" value="F:DNA-binding transcription factor activity"/>
    <property type="evidence" value="ECO:0007669"/>
    <property type="project" value="TreeGrafter"/>
</dbReference>
<evidence type="ECO:0000313" key="6">
    <source>
        <dbReference type="Proteomes" id="UP000238164"/>
    </source>
</evidence>
<gene>
    <name evidence="5" type="ORF">MPLG2_3942</name>
</gene>
<evidence type="ECO:0000256" key="1">
    <source>
        <dbReference type="ARBA" id="ARBA00023015"/>
    </source>
</evidence>
<dbReference type="SUPFAM" id="SSF53822">
    <property type="entry name" value="Periplasmic binding protein-like I"/>
    <property type="match status" value="1"/>
</dbReference>
<evidence type="ECO:0000313" key="5">
    <source>
        <dbReference type="EMBL" id="SPD88972.1"/>
    </source>
</evidence>
<reference evidence="5 6" key="1">
    <citation type="submission" date="2018-02" db="EMBL/GenBank/DDBJ databases">
        <authorList>
            <person name="Cohen D.B."/>
            <person name="Kent A.D."/>
        </authorList>
    </citation>
    <scope>NUCLEOTIDE SEQUENCE [LARGE SCALE GENOMIC DNA]</scope>
    <source>
        <strain evidence="5">1</strain>
    </source>
</reference>
<keyword evidence="1" id="KW-0805">Transcription regulation</keyword>
<dbReference type="AlphaFoldDB" id="A0A2N9JMZ4"/>
<dbReference type="PROSITE" id="PS50932">
    <property type="entry name" value="HTH_LACI_2"/>
    <property type="match status" value="1"/>
</dbReference>
<keyword evidence="6" id="KW-1185">Reference proteome</keyword>
<evidence type="ECO:0000256" key="3">
    <source>
        <dbReference type="ARBA" id="ARBA00023163"/>
    </source>
</evidence>
<keyword evidence="3" id="KW-0804">Transcription</keyword>
<dbReference type="InterPro" id="IPR010982">
    <property type="entry name" value="Lambda_DNA-bd_dom_sf"/>
</dbReference>
<evidence type="ECO:0000259" key="4">
    <source>
        <dbReference type="PROSITE" id="PS50932"/>
    </source>
</evidence>
<dbReference type="GO" id="GO:0000976">
    <property type="term" value="F:transcription cis-regulatory region binding"/>
    <property type="evidence" value="ECO:0007669"/>
    <property type="project" value="TreeGrafter"/>
</dbReference>